<proteinExistence type="predicted"/>
<dbReference type="NCBIfam" id="TIGR02595">
    <property type="entry name" value="PEP_CTERM"/>
    <property type="match status" value="1"/>
</dbReference>
<sequence length="292" mass="30615">MQLKSWLIIAGIAACSTMAAGSFDRVGAVTTVLYDGTSGVTPDLYNAPNSYLSFTNLGTGTQTASGGATTLNTTLEATYAGYSNYNSGGSLVNSSFPVLDNSIGYTLSFTFKANSQTNNGTNGDFRAGFSAIVLGNDNRGIEIGFRKQNTKVAGLTPDIFSQNDSNFNSLGEQNNTIGTILDNLSTYQLNVLGNTYQLTSGGNTLLTGLVRDYTGATGPLSAVYRTPNFIFLGDNTTSAGASVDITNISITTNATSVPEPSNWIGIGLAIGFGIKLKARLSKSNQEFTKLLK</sequence>
<comment type="caution">
    <text evidence="2">The sequence shown here is derived from an EMBL/GenBank/DDBJ whole genome shotgun (WGS) entry which is preliminary data.</text>
</comment>
<gene>
    <name evidence="2" type="ORF">C7B77_14205</name>
</gene>
<protein>
    <submittedName>
        <fullName evidence="2">PEP-CTERM sorting domain-containing protein</fullName>
    </submittedName>
</protein>
<accession>A0A2T1GE03</accession>
<dbReference type="EMBL" id="PVWO01000170">
    <property type="protein sequence ID" value="PSB55686.1"/>
    <property type="molecule type" value="Genomic_DNA"/>
</dbReference>
<feature type="signal peptide" evidence="1">
    <location>
        <begin position="1"/>
        <end position="19"/>
    </location>
</feature>
<evidence type="ECO:0000313" key="2">
    <source>
        <dbReference type="EMBL" id="PSB55686.1"/>
    </source>
</evidence>
<evidence type="ECO:0000256" key="1">
    <source>
        <dbReference type="SAM" id="SignalP"/>
    </source>
</evidence>
<dbReference type="PROSITE" id="PS51257">
    <property type="entry name" value="PROKAR_LIPOPROTEIN"/>
    <property type="match status" value="1"/>
</dbReference>
<feature type="chain" id="PRO_5015548893" evidence="1">
    <location>
        <begin position="20"/>
        <end position="292"/>
    </location>
</feature>
<evidence type="ECO:0000313" key="3">
    <source>
        <dbReference type="Proteomes" id="UP000238937"/>
    </source>
</evidence>
<dbReference type="RefSeq" id="WP_106305827.1">
    <property type="nucleotide sequence ID" value="NZ_PVWO01000170.1"/>
</dbReference>
<reference evidence="2 3" key="1">
    <citation type="submission" date="2018-03" db="EMBL/GenBank/DDBJ databases">
        <title>The ancient ancestry and fast evolution of plastids.</title>
        <authorList>
            <person name="Moore K.R."/>
            <person name="Magnabosco C."/>
            <person name="Momper L."/>
            <person name="Gold D.A."/>
            <person name="Bosak T."/>
            <person name="Fournier G.P."/>
        </authorList>
    </citation>
    <scope>NUCLEOTIDE SEQUENCE [LARGE SCALE GENOMIC DNA]</scope>
    <source>
        <strain evidence="2 3">CCALA 037</strain>
    </source>
</reference>
<dbReference type="InterPro" id="IPR013424">
    <property type="entry name" value="Ice-binding_C"/>
</dbReference>
<dbReference type="Proteomes" id="UP000238937">
    <property type="component" value="Unassembled WGS sequence"/>
</dbReference>
<name>A0A2T1GE03_9CYAN</name>
<keyword evidence="3" id="KW-1185">Reference proteome</keyword>
<dbReference type="AlphaFoldDB" id="A0A2T1GE03"/>
<keyword evidence="1" id="KW-0732">Signal</keyword>
<organism evidence="2 3">
    <name type="scientific">Chamaesiphon polymorphus CCALA 037</name>
    <dbReference type="NCBI Taxonomy" id="2107692"/>
    <lineage>
        <taxon>Bacteria</taxon>
        <taxon>Bacillati</taxon>
        <taxon>Cyanobacteriota</taxon>
        <taxon>Cyanophyceae</taxon>
        <taxon>Gomontiellales</taxon>
        <taxon>Chamaesiphonaceae</taxon>
        <taxon>Chamaesiphon</taxon>
    </lineage>
</organism>
<dbReference type="OrthoDB" id="423639at2"/>